<evidence type="ECO:0000313" key="3">
    <source>
        <dbReference type="Proteomes" id="UP000614601"/>
    </source>
</evidence>
<dbReference type="AlphaFoldDB" id="A0A811KT74"/>
<feature type="region of interest" description="Disordered" evidence="1">
    <location>
        <begin position="65"/>
        <end position="103"/>
    </location>
</feature>
<protein>
    <submittedName>
        <fullName evidence="2">Uncharacterized protein</fullName>
    </submittedName>
</protein>
<name>A0A811KT74_9BILA</name>
<dbReference type="Proteomes" id="UP000783686">
    <property type="component" value="Unassembled WGS sequence"/>
</dbReference>
<dbReference type="OrthoDB" id="5973225at2759"/>
<gene>
    <name evidence="2" type="ORF">BOKJ2_LOCUS8018</name>
</gene>
<keyword evidence="3" id="KW-1185">Reference proteome</keyword>
<sequence length="103" mass="12402">MDQQYHTEEERKAGRVPTETVAGSRRIPRKDRTVSENSGETDEWDEKKMKLTKAEAREIQRLFPTDRIRAKHEKPLPTHEPHSYRKTTRRSHEFELFQPKRFN</sequence>
<accession>A0A811KT74</accession>
<dbReference type="EMBL" id="CAJFDH010000004">
    <property type="protein sequence ID" value="CAD5218808.1"/>
    <property type="molecule type" value="Genomic_DNA"/>
</dbReference>
<reference evidence="2" key="1">
    <citation type="submission" date="2020-09" db="EMBL/GenBank/DDBJ databases">
        <authorList>
            <person name="Kikuchi T."/>
        </authorList>
    </citation>
    <scope>NUCLEOTIDE SEQUENCE</scope>
    <source>
        <strain evidence="2">SH1</strain>
    </source>
</reference>
<feature type="compositionally biased region" description="Basic and acidic residues" evidence="1">
    <location>
        <begin position="1"/>
        <end position="13"/>
    </location>
</feature>
<comment type="caution">
    <text evidence="2">The sequence shown here is derived from an EMBL/GenBank/DDBJ whole genome shotgun (WGS) entry which is preliminary data.</text>
</comment>
<proteinExistence type="predicted"/>
<organism evidence="2 3">
    <name type="scientific">Bursaphelenchus okinawaensis</name>
    <dbReference type="NCBI Taxonomy" id="465554"/>
    <lineage>
        <taxon>Eukaryota</taxon>
        <taxon>Metazoa</taxon>
        <taxon>Ecdysozoa</taxon>
        <taxon>Nematoda</taxon>
        <taxon>Chromadorea</taxon>
        <taxon>Rhabditida</taxon>
        <taxon>Tylenchina</taxon>
        <taxon>Tylenchomorpha</taxon>
        <taxon>Aphelenchoidea</taxon>
        <taxon>Aphelenchoididae</taxon>
        <taxon>Bursaphelenchus</taxon>
    </lineage>
</organism>
<evidence type="ECO:0000313" key="2">
    <source>
        <dbReference type="EMBL" id="CAD5218808.1"/>
    </source>
</evidence>
<feature type="compositionally biased region" description="Basic and acidic residues" evidence="1">
    <location>
        <begin position="65"/>
        <end position="83"/>
    </location>
</feature>
<evidence type="ECO:0000256" key="1">
    <source>
        <dbReference type="SAM" id="MobiDB-lite"/>
    </source>
</evidence>
<dbReference type="EMBL" id="CAJFCW020000004">
    <property type="protein sequence ID" value="CAG9111801.1"/>
    <property type="molecule type" value="Genomic_DNA"/>
</dbReference>
<feature type="region of interest" description="Disordered" evidence="1">
    <location>
        <begin position="1"/>
        <end position="49"/>
    </location>
</feature>
<dbReference type="Proteomes" id="UP000614601">
    <property type="component" value="Unassembled WGS sequence"/>
</dbReference>